<accession>A0A2Z3H165</accession>
<dbReference type="EMBL" id="CP025958">
    <property type="protein sequence ID" value="AWM40509.1"/>
    <property type="molecule type" value="Genomic_DNA"/>
</dbReference>
<evidence type="ECO:0000313" key="2">
    <source>
        <dbReference type="EMBL" id="AWM40509.1"/>
    </source>
</evidence>
<gene>
    <name evidence="2" type="ORF">C1280_28335</name>
</gene>
<name>A0A2Z3H165_9BACT</name>
<reference evidence="2 3" key="1">
    <citation type="submission" date="2018-01" db="EMBL/GenBank/DDBJ databases">
        <title>G. obscuriglobus.</title>
        <authorList>
            <person name="Franke J."/>
            <person name="Blomberg W."/>
            <person name="Selmecki A."/>
        </authorList>
    </citation>
    <scope>NUCLEOTIDE SEQUENCE [LARGE SCALE GENOMIC DNA]</scope>
    <source>
        <strain evidence="2 3">DSM 5831</strain>
    </source>
</reference>
<evidence type="ECO:0000313" key="3">
    <source>
        <dbReference type="Proteomes" id="UP000245802"/>
    </source>
</evidence>
<dbReference type="InterPro" id="IPR007712">
    <property type="entry name" value="RelE/ParE_toxin"/>
</dbReference>
<keyword evidence="3" id="KW-1185">Reference proteome</keyword>
<keyword evidence="1" id="KW-1277">Toxin-antitoxin system</keyword>
<dbReference type="Gene3D" id="3.30.2310.20">
    <property type="entry name" value="RelE-like"/>
    <property type="match status" value="1"/>
</dbReference>
<dbReference type="Pfam" id="PF05016">
    <property type="entry name" value="ParE_toxin"/>
    <property type="match status" value="1"/>
</dbReference>
<sequence>MKPARLHSLAQAEIVRAVAFYNDARAGLGDEFADEVEAAIARIERHPKAAPPDRNGYRKCVVGKRFPYAIFYYEYDAHVWVASVYHSSREPDAWTDRTPETGDSN</sequence>
<evidence type="ECO:0000256" key="1">
    <source>
        <dbReference type="ARBA" id="ARBA00022649"/>
    </source>
</evidence>
<organism evidence="2 3">
    <name type="scientific">Gemmata obscuriglobus</name>
    <dbReference type="NCBI Taxonomy" id="114"/>
    <lineage>
        <taxon>Bacteria</taxon>
        <taxon>Pseudomonadati</taxon>
        <taxon>Planctomycetota</taxon>
        <taxon>Planctomycetia</taxon>
        <taxon>Gemmatales</taxon>
        <taxon>Gemmataceae</taxon>
        <taxon>Gemmata</taxon>
    </lineage>
</organism>
<dbReference type="Proteomes" id="UP000245802">
    <property type="component" value="Chromosome"/>
</dbReference>
<protein>
    <submittedName>
        <fullName evidence="2">Type II toxin-antitoxin system RelE/ParE family toxin</fullName>
    </submittedName>
</protein>
<dbReference type="RefSeq" id="WP_010050161.1">
    <property type="nucleotide sequence ID" value="NZ_CP025958.1"/>
</dbReference>
<dbReference type="InterPro" id="IPR035093">
    <property type="entry name" value="RelE/ParE_toxin_dom_sf"/>
</dbReference>
<dbReference type="OrthoDB" id="9809155at2"/>
<proteinExistence type="predicted"/>
<dbReference type="AlphaFoldDB" id="A0A2Z3H165"/>
<dbReference type="KEGG" id="gog:C1280_28335"/>